<evidence type="ECO:0000313" key="1">
    <source>
        <dbReference type="EMBL" id="KPL83350.1"/>
    </source>
</evidence>
<dbReference type="EMBL" id="LGKP01000029">
    <property type="protein sequence ID" value="KPL83350.1"/>
    <property type="molecule type" value="Genomic_DNA"/>
</dbReference>
<reference evidence="1 2" key="1">
    <citation type="submission" date="2015-07" db="EMBL/GenBank/DDBJ databases">
        <title>Whole genome sequence of Herpetosiphon geysericola DSM 7119.</title>
        <authorList>
            <person name="Hemp J."/>
            <person name="Ward L.M."/>
            <person name="Pace L.A."/>
            <person name="Fischer W.W."/>
        </authorList>
    </citation>
    <scope>NUCLEOTIDE SEQUENCE [LARGE SCALE GENOMIC DNA]</scope>
    <source>
        <strain evidence="1 2">DSM 7119</strain>
    </source>
</reference>
<accession>A0A0P6XVW0</accession>
<sequence length="100" mass="11917">MMQERQRFNTIYNDLLITMDQKTIWGEDRRFLGTRVLFKISVEQISYVKLRKRFIWFGSQGFEINYRRQPKGALFGVFFASNQIQQWIDVFSAAGIKIIA</sequence>
<dbReference type="RefSeq" id="WP_054536089.1">
    <property type="nucleotide sequence ID" value="NZ_LGKP01000029.1"/>
</dbReference>
<gene>
    <name evidence="1" type="ORF">SE18_19250</name>
</gene>
<evidence type="ECO:0000313" key="2">
    <source>
        <dbReference type="Proteomes" id="UP000050277"/>
    </source>
</evidence>
<dbReference type="AlphaFoldDB" id="A0A0P6XVW0"/>
<comment type="caution">
    <text evidence="1">The sequence shown here is derived from an EMBL/GenBank/DDBJ whole genome shotgun (WGS) entry which is preliminary data.</text>
</comment>
<proteinExistence type="predicted"/>
<protein>
    <submittedName>
        <fullName evidence="1">Uncharacterized protein</fullName>
    </submittedName>
</protein>
<keyword evidence="2" id="KW-1185">Reference proteome</keyword>
<organism evidence="1 2">
    <name type="scientific">Herpetosiphon geysericola</name>
    <dbReference type="NCBI Taxonomy" id="70996"/>
    <lineage>
        <taxon>Bacteria</taxon>
        <taxon>Bacillati</taxon>
        <taxon>Chloroflexota</taxon>
        <taxon>Chloroflexia</taxon>
        <taxon>Herpetosiphonales</taxon>
        <taxon>Herpetosiphonaceae</taxon>
        <taxon>Herpetosiphon</taxon>
    </lineage>
</organism>
<dbReference type="STRING" id="70996.SE18_19250"/>
<dbReference type="Proteomes" id="UP000050277">
    <property type="component" value="Unassembled WGS sequence"/>
</dbReference>
<name>A0A0P6XVW0_9CHLR</name>
<dbReference type="OrthoDB" id="9837782at2"/>